<feature type="compositionally biased region" description="Low complexity" evidence="1">
    <location>
        <begin position="119"/>
        <end position="163"/>
    </location>
</feature>
<feature type="compositionally biased region" description="Polar residues" evidence="1">
    <location>
        <begin position="361"/>
        <end position="373"/>
    </location>
</feature>
<feature type="compositionally biased region" description="Polar residues" evidence="1">
    <location>
        <begin position="410"/>
        <end position="445"/>
    </location>
</feature>
<dbReference type="EMBL" id="RYZI01000728">
    <property type="protein sequence ID" value="RWA03663.1"/>
    <property type="molecule type" value="Genomic_DNA"/>
</dbReference>
<organism evidence="2 3">
    <name type="scientific">Xylaria grammica</name>
    <dbReference type="NCBI Taxonomy" id="363999"/>
    <lineage>
        <taxon>Eukaryota</taxon>
        <taxon>Fungi</taxon>
        <taxon>Dikarya</taxon>
        <taxon>Ascomycota</taxon>
        <taxon>Pezizomycotina</taxon>
        <taxon>Sordariomycetes</taxon>
        <taxon>Xylariomycetidae</taxon>
        <taxon>Xylariales</taxon>
        <taxon>Xylariaceae</taxon>
        <taxon>Xylaria</taxon>
    </lineage>
</organism>
<feature type="compositionally biased region" description="Polar residues" evidence="1">
    <location>
        <begin position="80"/>
        <end position="93"/>
    </location>
</feature>
<feature type="region of interest" description="Disordered" evidence="1">
    <location>
        <begin position="80"/>
        <end position="199"/>
    </location>
</feature>
<dbReference type="Proteomes" id="UP000286045">
    <property type="component" value="Unassembled WGS sequence"/>
</dbReference>
<proteinExistence type="predicted"/>
<feature type="compositionally biased region" description="Acidic residues" evidence="1">
    <location>
        <begin position="164"/>
        <end position="174"/>
    </location>
</feature>
<comment type="caution">
    <text evidence="2">The sequence shown here is derived from an EMBL/GenBank/DDBJ whole genome shotgun (WGS) entry which is preliminary data.</text>
</comment>
<evidence type="ECO:0000256" key="1">
    <source>
        <dbReference type="SAM" id="MobiDB-lite"/>
    </source>
</evidence>
<sequence>MVTIPRYANERVVFVLEEVKKAIMRGDIDETYDQVIQDFEDKFGARDVGMILVRHVSQMYEPEIQQSRRWANMRKLHSKTLPTMDSSDTTVPLSGNPGLDTSKSTTTESSDYGDQEDLSPPLSSYQQQPSAAQQPAQNAQVLTPEPSTSPTSPTPNSESSSDTLDLESEVDDSFDGASSSRFATAIHPRPPHVGMTTPTVRRTAGTVGYGCHTAMDTPRAYMQLQRPYAPSSCIRQRHTIYPQPRTCTPSPFPHAHPRSRPASSTYTPMANPNMPKPGSGHTWQTGRTGTYEPDIYPINMFTGERLRPNPYKRAHAEPQGPQGPQGPAKHARIDEGVENYGVWDGTKFYFTADPDRQTFQWPRQDSHAASQADNGRHTAQPCPGVSTESSTECEVYDISDPSADVLLEKPSTTVHGTSAPESSTTGSQNDLNKDNNVAASSGTNI</sequence>
<evidence type="ECO:0000313" key="2">
    <source>
        <dbReference type="EMBL" id="RWA03663.1"/>
    </source>
</evidence>
<keyword evidence="3" id="KW-1185">Reference proteome</keyword>
<feature type="region of interest" description="Disordered" evidence="1">
    <location>
        <begin position="310"/>
        <end position="330"/>
    </location>
</feature>
<protein>
    <submittedName>
        <fullName evidence="2">Uncharacterized protein</fullName>
    </submittedName>
</protein>
<feature type="compositionally biased region" description="Low complexity" evidence="1">
    <location>
        <begin position="101"/>
        <end position="110"/>
    </location>
</feature>
<name>A0A439CNB8_9PEZI</name>
<evidence type="ECO:0000313" key="3">
    <source>
        <dbReference type="Proteomes" id="UP000286045"/>
    </source>
</evidence>
<gene>
    <name evidence="2" type="ORF">EKO27_g11440</name>
</gene>
<reference evidence="2 3" key="1">
    <citation type="submission" date="2018-12" db="EMBL/GenBank/DDBJ databases">
        <title>Draft genome sequence of Xylaria grammica IHI A82.</title>
        <authorList>
            <person name="Buettner E."/>
            <person name="Kellner H."/>
        </authorList>
    </citation>
    <scope>NUCLEOTIDE SEQUENCE [LARGE SCALE GENOMIC DNA]</scope>
    <source>
        <strain evidence="2 3">IHI A82</strain>
    </source>
</reference>
<dbReference type="AlphaFoldDB" id="A0A439CNB8"/>
<accession>A0A439CNB8</accession>
<feature type="compositionally biased region" description="Low complexity" evidence="1">
    <location>
        <begin position="318"/>
        <end position="327"/>
    </location>
</feature>
<feature type="region of interest" description="Disordered" evidence="1">
    <location>
        <begin position="361"/>
        <end position="445"/>
    </location>
</feature>